<dbReference type="AlphaFoldDB" id="A0A2K1LAJ7"/>
<reference evidence="3 5" key="2">
    <citation type="journal article" date="2018" name="Plant J.">
        <title>The Physcomitrella patens chromosome-scale assembly reveals moss genome structure and evolution.</title>
        <authorList>
            <person name="Lang D."/>
            <person name="Ullrich K.K."/>
            <person name="Murat F."/>
            <person name="Fuchs J."/>
            <person name="Jenkins J."/>
            <person name="Haas F.B."/>
            <person name="Piednoel M."/>
            <person name="Gundlach H."/>
            <person name="Van Bel M."/>
            <person name="Meyberg R."/>
            <person name="Vives C."/>
            <person name="Morata J."/>
            <person name="Symeonidi A."/>
            <person name="Hiss M."/>
            <person name="Muchero W."/>
            <person name="Kamisugi Y."/>
            <person name="Saleh O."/>
            <person name="Blanc G."/>
            <person name="Decker E.L."/>
            <person name="van Gessel N."/>
            <person name="Grimwood J."/>
            <person name="Hayes R.D."/>
            <person name="Graham S.W."/>
            <person name="Gunter L.E."/>
            <person name="McDaniel S.F."/>
            <person name="Hoernstein S.N.W."/>
            <person name="Larsson A."/>
            <person name="Li F.W."/>
            <person name="Perroud P.F."/>
            <person name="Phillips J."/>
            <person name="Ranjan P."/>
            <person name="Rokshar D.S."/>
            <person name="Rothfels C.J."/>
            <person name="Schneider L."/>
            <person name="Shu S."/>
            <person name="Stevenson D.W."/>
            <person name="Thummler F."/>
            <person name="Tillich M."/>
            <person name="Villarreal Aguilar J.C."/>
            <person name="Widiez T."/>
            <person name="Wong G.K."/>
            <person name="Wymore A."/>
            <person name="Zhang Y."/>
            <person name="Zimmer A.D."/>
            <person name="Quatrano R.S."/>
            <person name="Mayer K.F.X."/>
            <person name="Goodstein D."/>
            <person name="Casacuberta J.M."/>
            <person name="Vandepoele K."/>
            <person name="Reski R."/>
            <person name="Cuming A.C."/>
            <person name="Tuskan G.A."/>
            <person name="Maumus F."/>
            <person name="Salse J."/>
            <person name="Schmutz J."/>
            <person name="Rensing S.A."/>
        </authorList>
    </citation>
    <scope>NUCLEOTIDE SEQUENCE [LARGE SCALE GENOMIC DNA]</scope>
    <source>
        <strain evidence="4 5">cv. Gransden 2004</strain>
    </source>
</reference>
<keyword evidence="5" id="KW-1185">Reference proteome</keyword>
<accession>A0A2K1LAJ7</accession>
<dbReference type="EMBL" id="ABEU02000001">
    <property type="protein sequence ID" value="PNR63051.1"/>
    <property type="molecule type" value="Genomic_DNA"/>
</dbReference>
<evidence type="ECO:0000256" key="1">
    <source>
        <dbReference type="SAM" id="MobiDB-lite"/>
    </source>
</evidence>
<reference evidence="3 5" key="1">
    <citation type="journal article" date="2008" name="Science">
        <title>The Physcomitrella genome reveals evolutionary insights into the conquest of land by plants.</title>
        <authorList>
            <person name="Rensing S."/>
            <person name="Lang D."/>
            <person name="Zimmer A."/>
            <person name="Terry A."/>
            <person name="Salamov A."/>
            <person name="Shapiro H."/>
            <person name="Nishiyama T."/>
            <person name="Perroud P.-F."/>
            <person name="Lindquist E."/>
            <person name="Kamisugi Y."/>
            <person name="Tanahashi T."/>
            <person name="Sakakibara K."/>
            <person name="Fujita T."/>
            <person name="Oishi K."/>
            <person name="Shin-I T."/>
            <person name="Kuroki Y."/>
            <person name="Toyoda A."/>
            <person name="Suzuki Y."/>
            <person name="Hashimoto A."/>
            <person name="Yamaguchi K."/>
            <person name="Sugano A."/>
            <person name="Kohara Y."/>
            <person name="Fujiyama A."/>
            <person name="Anterola A."/>
            <person name="Aoki S."/>
            <person name="Ashton N."/>
            <person name="Barbazuk W.B."/>
            <person name="Barker E."/>
            <person name="Bennetzen J."/>
            <person name="Bezanilla M."/>
            <person name="Blankenship R."/>
            <person name="Cho S.H."/>
            <person name="Dutcher S."/>
            <person name="Estelle M."/>
            <person name="Fawcett J.A."/>
            <person name="Gundlach H."/>
            <person name="Hanada K."/>
            <person name="Heyl A."/>
            <person name="Hicks K.A."/>
            <person name="Hugh J."/>
            <person name="Lohr M."/>
            <person name="Mayer K."/>
            <person name="Melkozernov A."/>
            <person name="Murata T."/>
            <person name="Nelson D."/>
            <person name="Pils B."/>
            <person name="Prigge M."/>
            <person name="Reiss B."/>
            <person name="Renner T."/>
            <person name="Rombauts S."/>
            <person name="Rushton P."/>
            <person name="Sanderfoot A."/>
            <person name="Schween G."/>
            <person name="Shiu S.-H."/>
            <person name="Stueber K."/>
            <person name="Theodoulou F.L."/>
            <person name="Tu H."/>
            <person name="Van de Peer Y."/>
            <person name="Verrier P.J."/>
            <person name="Waters E."/>
            <person name="Wood A."/>
            <person name="Yang L."/>
            <person name="Cove D."/>
            <person name="Cuming A."/>
            <person name="Hasebe M."/>
            <person name="Lucas S."/>
            <person name="Mishler D.B."/>
            <person name="Reski R."/>
            <person name="Grigoriev I."/>
            <person name="Quatrano R.S."/>
            <person name="Boore J.L."/>
        </authorList>
    </citation>
    <scope>NUCLEOTIDE SEQUENCE [LARGE SCALE GENOMIC DNA]</scope>
    <source>
        <strain evidence="4 5">cv. Gransden 2004</strain>
    </source>
</reference>
<name>A0A2K1LAJ7_PHYPA</name>
<evidence type="ECO:0000313" key="5">
    <source>
        <dbReference type="Proteomes" id="UP000006727"/>
    </source>
</evidence>
<dbReference type="Gramene" id="Pp3c1_32249V3.1">
    <property type="protein sequence ID" value="Pp3c1_32249V3.1"/>
    <property type="gene ID" value="Pp3c1_32249"/>
</dbReference>
<dbReference type="EnsemblPlants" id="Pp3c1_32249V3.1">
    <property type="protein sequence ID" value="Pp3c1_32249V3.1"/>
    <property type="gene ID" value="Pp3c1_32249"/>
</dbReference>
<feature type="transmembrane region" description="Helical" evidence="2">
    <location>
        <begin position="78"/>
        <end position="97"/>
    </location>
</feature>
<keyword evidence="2" id="KW-1133">Transmembrane helix</keyword>
<evidence type="ECO:0000313" key="4">
    <source>
        <dbReference type="EnsemblPlants" id="Pp3c1_32249V3.1"/>
    </source>
</evidence>
<sequence length="134" mass="15230">MNVRTPTVTKSLVLDGPRPSPWRRTGNVTRARPRKTPPPFPTLPLYAGRVPFTPLRRQRLQIPSTAVIVTKFRVSLDVELRCMFFSLIITTMVFNFLKNFNLFLVICLNMNSKISTLSVSGLYFFGDGPQLTVQ</sequence>
<feature type="compositionally biased region" description="Polar residues" evidence="1">
    <location>
        <begin position="1"/>
        <end position="10"/>
    </location>
</feature>
<keyword evidence="2" id="KW-0472">Membrane</keyword>
<evidence type="ECO:0000256" key="2">
    <source>
        <dbReference type="SAM" id="Phobius"/>
    </source>
</evidence>
<dbReference type="Proteomes" id="UP000006727">
    <property type="component" value="Chromosome 1"/>
</dbReference>
<dbReference type="InParanoid" id="A0A2K1LAJ7"/>
<proteinExistence type="predicted"/>
<keyword evidence="2" id="KW-0812">Transmembrane</keyword>
<protein>
    <submittedName>
        <fullName evidence="3 4">Uncharacterized protein</fullName>
    </submittedName>
</protein>
<feature type="region of interest" description="Disordered" evidence="1">
    <location>
        <begin position="1"/>
        <end position="39"/>
    </location>
</feature>
<organism evidence="3">
    <name type="scientific">Physcomitrium patens</name>
    <name type="common">Spreading-leaved earth moss</name>
    <name type="synonym">Physcomitrella patens</name>
    <dbReference type="NCBI Taxonomy" id="3218"/>
    <lineage>
        <taxon>Eukaryota</taxon>
        <taxon>Viridiplantae</taxon>
        <taxon>Streptophyta</taxon>
        <taxon>Embryophyta</taxon>
        <taxon>Bryophyta</taxon>
        <taxon>Bryophytina</taxon>
        <taxon>Bryopsida</taxon>
        <taxon>Funariidae</taxon>
        <taxon>Funariales</taxon>
        <taxon>Funariaceae</taxon>
        <taxon>Physcomitrium</taxon>
    </lineage>
</organism>
<evidence type="ECO:0000313" key="3">
    <source>
        <dbReference type="EMBL" id="PNR63051.1"/>
    </source>
</evidence>
<reference evidence="4" key="3">
    <citation type="submission" date="2020-12" db="UniProtKB">
        <authorList>
            <consortium name="EnsemblPlants"/>
        </authorList>
    </citation>
    <scope>IDENTIFICATION</scope>
</reference>
<gene>
    <name evidence="3" type="ORF">PHYPA_001476</name>
</gene>